<proteinExistence type="predicted"/>
<organism evidence="2 3">
    <name type="scientific">Streptomyces lacrimifluminis</name>
    <dbReference type="NCBI Taxonomy" id="1500077"/>
    <lineage>
        <taxon>Bacteria</taxon>
        <taxon>Bacillati</taxon>
        <taxon>Actinomycetota</taxon>
        <taxon>Actinomycetes</taxon>
        <taxon>Kitasatosporales</taxon>
        <taxon>Streptomycetaceae</taxon>
        <taxon>Streptomyces</taxon>
    </lineage>
</organism>
<accession>A0A917L5J6</accession>
<name>A0A917L5J6_9ACTN</name>
<gene>
    <name evidence="2" type="ORF">GCM10012282_48620</name>
</gene>
<sequence length="80" mass="9238">MPRQHHCRRTPRNQKLSIGCLPRDTLESRLPGRTTAKTPAPTPYARPFYERPADADTRRTRRPKTKPLGTWTPKGYVTQP</sequence>
<feature type="region of interest" description="Disordered" evidence="1">
    <location>
        <begin position="24"/>
        <end position="80"/>
    </location>
</feature>
<reference evidence="2" key="2">
    <citation type="submission" date="2020-09" db="EMBL/GenBank/DDBJ databases">
        <authorList>
            <person name="Sun Q."/>
            <person name="Zhou Y."/>
        </authorList>
    </citation>
    <scope>NUCLEOTIDE SEQUENCE</scope>
    <source>
        <strain evidence="2">CGMCC 4.7272</strain>
    </source>
</reference>
<feature type="compositionally biased region" description="Basic and acidic residues" evidence="1">
    <location>
        <begin position="48"/>
        <end position="58"/>
    </location>
</feature>
<dbReference type="AlphaFoldDB" id="A0A917L5J6"/>
<evidence type="ECO:0000313" key="2">
    <source>
        <dbReference type="EMBL" id="GGJ45972.1"/>
    </source>
</evidence>
<evidence type="ECO:0000313" key="3">
    <source>
        <dbReference type="Proteomes" id="UP000625682"/>
    </source>
</evidence>
<feature type="compositionally biased region" description="Low complexity" evidence="1">
    <location>
        <begin position="34"/>
        <end position="47"/>
    </location>
</feature>
<protein>
    <submittedName>
        <fullName evidence="2">Uncharacterized protein</fullName>
    </submittedName>
</protein>
<evidence type="ECO:0000256" key="1">
    <source>
        <dbReference type="SAM" id="MobiDB-lite"/>
    </source>
</evidence>
<reference evidence="2" key="1">
    <citation type="journal article" date="2014" name="Int. J. Syst. Evol. Microbiol.">
        <title>Complete genome sequence of Corynebacterium casei LMG S-19264T (=DSM 44701T), isolated from a smear-ripened cheese.</title>
        <authorList>
            <consortium name="US DOE Joint Genome Institute (JGI-PGF)"/>
            <person name="Walter F."/>
            <person name="Albersmeier A."/>
            <person name="Kalinowski J."/>
            <person name="Ruckert C."/>
        </authorList>
    </citation>
    <scope>NUCLEOTIDE SEQUENCE</scope>
    <source>
        <strain evidence="2">CGMCC 4.7272</strain>
    </source>
</reference>
<dbReference type="EMBL" id="BMMU01000016">
    <property type="protein sequence ID" value="GGJ45972.1"/>
    <property type="molecule type" value="Genomic_DNA"/>
</dbReference>
<comment type="caution">
    <text evidence="2">The sequence shown here is derived from an EMBL/GenBank/DDBJ whole genome shotgun (WGS) entry which is preliminary data.</text>
</comment>
<dbReference type="Proteomes" id="UP000625682">
    <property type="component" value="Unassembled WGS sequence"/>
</dbReference>
<keyword evidence="3" id="KW-1185">Reference proteome</keyword>